<gene>
    <name evidence="3" type="ORF">Dda_4778</name>
</gene>
<dbReference type="AlphaFoldDB" id="A0AAD6IYB9"/>
<evidence type="ECO:0000313" key="3">
    <source>
        <dbReference type="EMBL" id="KAJ6260552.1"/>
    </source>
</evidence>
<feature type="compositionally biased region" description="Acidic residues" evidence="1">
    <location>
        <begin position="51"/>
        <end position="63"/>
    </location>
</feature>
<evidence type="ECO:0000256" key="2">
    <source>
        <dbReference type="SAM" id="Phobius"/>
    </source>
</evidence>
<accession>A0AAD6IYB9</accession>
<dbReference type="PANTHER" id="PTHR37848">
    <property type="entry name" value="EXPRESSED PROTEIN"/>
    <property type="match status" value="1"/>
</dbReference>
<feature type="compositionally biased region" description="Polar residues" evidence="1">
    <location>
        <begin position="24"/>
        <end position="35"/>
    </location>
</feature>
<feature type="region of interest" description="Disordered" evidence="1">
    <location>
        <begin position="1"/>
        <end position="91"/>
    </location>
</feature>
<reference evidence="3" key="1">
    <citation type="submission" date="2023-01" db="EMBL/GenBank/DDBJ databases">
        <title>The chitinases involved in constricting ring structure development in the nematode-trapping fungus Drechslerella dactyloides.</title>
        <authorList>
            <person name="Wang R."/>
            <person name="Zhang L."/>
            <person name="Tang P."/>
            <person name="Li S."/>
            <person name="Liang L."/>
        </authorList>
    </citation>
    <scope>NUCLEOTIDE SEQUENCE</scope>
    <source>
        <strain evidence="3">YMF1.00031</strain>
    </source>
</reference>
<feature type="compositionally biased region" description="Low complexity" evidence="1">
    <location>
        <begin position="12"/>
        <end position="23"/>
    </location>
</feature>
<organism evidence="3 4">
    <name type="scientific">Drechslerella dactyloides</name>
    <name type="common">Nematode-trapping fungus</name>
    <name type="synonym">Arthrobotrys dactyloides</name>
    <dbReference type="NCBI Taxonomy" id="74499"/>
    <lineage>
        <taxon>Eukaryota</taxon>
        <taxon>Fungi</taxon>
        <taxon>Dikarya</taxon>
        <taxon>Ascomycota</taxon>
        <taxon>Pezizomycotina</taxon>
        <taxon>Orbiliomycetes</taxon>
        <taxon>Orbiliales</taxon>
        <taxon>Orbiliaceae</taxon>
        <taxon>Drechslerella</taxon>
    </lineage>
</organism>
<dbReference type="PANTHER" id="PTHR37848:SF1">
    <property type="entry name" value="SUN DOMAIN-CONTAINING PROTEIN"/>
    <property type="match status" value="1"/>
</dbReference>
<keyword evidence="2" id="KW-0472">Membrane</keyword>
<feature type="compositionally biased region" description="Basic and acidic residues" evidence="1">
    <location>
        <begin position="154"/>
        <end position="163"/>
    </location>
</feature>
<protein>
    <submittedName>
        <fullName evidence="3">Uncharacterized protein</fullName>
    </submittedName>
</protein>
<name>A0AAD6IYB9_DREDA</name>
<evidence type="ECO:0000313" key="4">
    <source>
        <dbReference type="Proteomes" id="UP001221413"/>
    </source>
</evidence>
<feature type="compositionally biased region" description="Basic residues" evidence="1">
    <location>
        <begin position="144"/>
        <end position="153"/>
    </location>
</feature>
<feature type="transmembrane region" description="Helical" evidence="2">
    <location>
        <begin position="301"/>
        <end position="321"/>
    </location>
</feature>
<feature type="region of interest" description="Disordered" evidence="1">
    <location>
        <begin position="144"/>
        <end position="163"/>
    </location>
</feature>
<sequence>MSGKKGPLGPAGDDQTGDLLGLGPSSSTAASNIQLIPQIDPVFTPTTSQAGDDDLPPGYDEEGTTLLSHPSHSIPAGVTNSIPNEPPPDFTPYVAEHFEDSDSGQVTSYDPHLNEDGEALYRFLLTQNMTKPHPQVRMRGTHIERHHHHHRHRNDNESRDSTEQRTVVDFDVTMDFHSLILIEPGQQGIMQVVDENVKAYRGGRVRKLGRNNVSLPIDTPIMPKSVRDWADDYCADPSICKEFVMEKICPGYDTKYLENRLSQLIQSTNYAGDIAISFPTTHNRVKIRPSNKLTELRYNRAVRWFCYLTFLWLITWPILWIMTHRYNVVRSVWPMSAVGVDGRRRVKMTEDQWFDYWRLAIRRAVLGRRQGRVTEQDLIEIASEAGMPRMPIRTGSRFVDGVIGGAADWLNVVSEQQRSRGWGWSDSNNNGWTFRWGGDESHWD</sequence>
<dbReference type="Proteomes" id="UP001221413">
    <property type="component" value="Unassembled WGS sequence"/>
</dbReference>
<keyword evidence="2" id="KW-1133">Transmembrane helix</keyword>
<proteinExistence type="predicted"/>
<keyword evidence="2" id="KW-0812">Transmembrane</keyword>
<comment type="caution">
    <text evidence="3">The sequence shown here is derived from an EMBL/GenBank/DDBJ whole genome shotgun (WGS) entry which is preliminary data.</text>
</comment>
<keyword evidence="4" id="KW-1185">Reference proteome</keyword>
<dbReference type="EMBL" id="JAQGDS010000005">
    <property type="protein sequence ID" value="KAJ6260552.1"/>
    <property type="molecule type" value="Genomic_DNA"/>
</dbReference>
<evidence type="ECO:0000256" key="1">
    <source>
        <dbReference type="SAM" id="MobiDB-lite"/>
    </source>
</evidence>